<dbReference type="Proteomes" id="UP000887579">
    <property type="component" value="Unplaced"/>
</dbReference>
<organism evidence="1 2">
    <name type="scientific">Panagrolaimus sp. ES5</name>
    <dbReference type="NCBI Taxonomy" id="591445"/>
    <lineage>
        <taxon>Eukaryota</taxon>
        <taxon>Metazoa</taxon>
        <taxon>Ecdysozoa</taxon>
        <taxon>Nematoda</taxon>
        <taxon>Chromadorea</taxon>
        <taxon>Rhabditida</taxon>
        <taxon>Tylenchina</taxon>
        <taxon>Panagrolaimomorpha</taxon>
        <taxon>Panagrolaimoidea</taxon>
        <taxon>Panagrolaimidae</taxon>
        <taxon>Panagrolaimus</taxon>
    </lineage>
</organism>
<dbReference type="WBParaSite" id="ES5_v2.g14926.t1">
    <property type="protein sequence ID" value="ES5_v2.g14926.t1"/>
    <property type="gene ID" value="ES5_v2.g14926"/>
</dbReference>
<proteinExistence type="predicted"/>
<evidence type="ECO:0000313" key="2">
    <source>
        <dbReference type="WBParaSite" id="ES5_v2.g14926.t1"/>
    </source>
</evidence>
<accession>A0AC34FDP1</accession>
<evidence type="ECO:0000313" key="1">
    <source>
        <dbReference type="Proteomes" id="UP000887579"/>
    </source>
</evidence>
<sequence length="509" mass="58437">MQSCGEEAAYIFADPLRDESENRAKKPKLHITDTILFSQNSSRASTEKPKDVRTGAFSVTGTVVRKTPKPAAEKATIIEKPYDIFEEYMKTPAPIDVKWSIKADDMQEPRPSNDDCPEVESSCASLTLNQNEVVPSSQPEEDEKNVTNLFHSLIRDPEVVPSSQPENDPNEDEEVAELELLVSDKPIPKGRIEIIDDIEKQRLFAPRILRSQTNHNKSSLQYDFTTKTPGKTRRSFEKQSESDFFDDSAVIGKSRRSSSNRLAPPKGKVPELPADYDHVLEAMNFQTKGRKQCDEAFGKLEIKGYDLYSLRTRQYVNDLIIDNYLKLVSRRSCEDGSPHRKSYAFGTYFYTLMNNGHSLDKLVSWVKENLFNFELLFLPINQENHWFLFVADTVNRNYFIYDSLHYGDYVDELKQIGNFLKYYASKKNLEIDWSDWSTCPLVEQQGPDQSNGVDCGIFLCQYAEHLSRRAKLDFAQCGMVNYRKIMLYELMNGELLPQFDDNKSALKTD</sequence>
<reference evidence="2" key="1">
    <citation type="submission" date="2022-11" db="UniProtKB">
        <authorList>
            <consortium name="WormBaseParasite"/>
        </authorList>
    </citation>
    <scope>IDENTIFICATION</scope>
</reference>
<name>A0AC34FDP1_9BILA</name>
<protein>
    <submittedName>
        <fullName evidence="2">Ubiquitin-like protease family profile domain-containing protein</fullName>
    </submittedName>
</protein>